<dbReference type="EMBL" id="UXSR01005368">
    <property type="protein sequence ID" value="VDD81449.1"/>
    <property type="molecule type" value="Genomic_DNA"/>
</dbReference>
<organism evidence="3">
    <name type="scientific">Mesocestoides corti</name>
    <name type="common">Flatworm</name>
    <dbReference type="NCBI Taxonomy" id="53468"/>
    <lineage>
        <taxon>Eukaryota</taxon>
        <taxon>Metazoa</taxon>
        <taxon>Spiralia</taxon>
        <taxon>Lophotrochozoa</taxon>
        <taxon>Platyhelminthes</taxon>
        <taxon>Cestoda</taxon>
        <taxon>Eucestoda</taxon>
        <taxon>Cyclophyllidea</taxon>
        <taxon>Mesocestoididae</taxon>
        <taxon>Mesocestoides</taxon>
    </lineage>
</organism>
<gene>
    <name evidence="1" type="ORF">MCOS_LOCUS7452</name>
</gene>
<sequence length="98" mass="10695">MLKKPGLRKKTDTEFRRSILSIQDVRKYSVVDPSTLKFVEAVCGTTEQGEGKLTIPMKAADVSAGGVPHNLSTSDELNSALVGKRTVIFNPDNFCLVK</sequence>
<accession>A0A0R3UJ02</accession>
<evidence type="ECO:0000313" key="3">
    <source>
        <dbReference type="WBParaSite" id="MCOS_0000745101-mRNA-1"/>
    </source>
</evidence>
<dbReference type="WBParaSite" id="MCOS_0000745101-mRNA-1">
    <property type="protein sequence ID" value="MCOS_0000745101-mRNA-1"/>
    <property type="gene ID" value="MCOS_0000745101"/>
</dbReference>
<dbReference type="Proteomes" id="UP000267029">
    <property type="component" value="Unassembled WGS sequence"/>
</dbReference>
<proteinExistence type="predicted"/>
<reference evidence="1 2" key="2">
    <citation type="submission" date="2018-10" db="EMBL/GenBank/DDBJ databases">
        <authorList>
            <consortium name="Pathogen Informatics"/>
        </authorList>
    </citation>
    <scope>NUCLEOTIDE SEQUENCE [LARGE SCALE GENOMIC DNA]</scope>
</reference>
<name>A0A0R3UJ02_MESCO</name>
<protein>
    <submittedName>
        <fullName evidence="3">Musculoskeletal embryonic nuclear protein 1</fullName>
    </submittedName>
</protein>
<reference evidence="3" key="1">
    <citation type="submission" date="2017-02" db="UniProtKB">
        <authorList>
            <consortium name="WormBaseParasite"/>
        </authorList>
    </citation>
    <scope>IDENTIFICATION</scope>
</reference>
<dbReference type="OrthoDB" id="6258494at2759"/>
<evidence type="ECO:0000313" key="1">
    <source>
        <dbReference type="EMBL" id="VDD81449.1"/>
    </source>
</evidence>
<dbReference type="AlphaFoldDB" id="A0A0R3UJ02"/>
<evidence type="ECO:0000313" key="2">
    <source>
        <dbReference type="Proteomes" id="UP000267029"/>
    </source>
</evidence>
<keyword evidence="2" id="KW-1185">Reference proteome</keyword>